<feature type="region of interest" description="Disordered" evidence="11">
    <location>
        <begin position="1839"/>
        <end position="1885"/>
    </location>
</feature>
<dbReference type="EnsemblMetazoa" id="G1553.4">
    <property type="protein sequence ID" value="G1553.4:cds"/>
    <property type="gene ID" value="G1553"/>
</dbReference>
<evidence type="ECO:0000313" key="13">
    <source>
        <dbReference type="EnsemblMetazoa" id="G1553.4:cds"/>
    </source>
</evidence>
<dbReference type="Gene3D" id="1.10.150.20">
    <property type="entry name" value="5' to 3' exonuclease, C-terminal subdomain"/>
    <property type="match status" value="1"/>
</dbReference>
<evidence type="ECO:0000256" key="4">
    <source>
        <dbReference type="ARBA" id="ARBA00022759"/>
    </source>
</evidence>
<evidence type="ECO:0000256" key="3">
    <source>
        <dbReference type="ARBA" id="ARBA00022722"/>
    </source>
</evidence>
<evidence type="ECO:0000256" key="1">
    <source>
        <dbReference type="ARBA" id="ARBA00004123"/>
    </source>
</evidence>
<feature type="compositionally biased region" description="Polar residues" evidence="11">
    <location>
        <begin position="923"/>
        <end position="939"/>
    </location>
</feature>
<proteinExistence type="inferred from homology"/>
<comment type="similarity">
    <text evidence="2">Belongs to the XPF family.</text>
</comment>
<evidence type="ECO:0000256" key="5">
    <source>
        <dbReference type="ARBA" id="ARBA00022763"/>
    </source>
</evidence>
<feature type="compositionally biased region" description="Basic and acidic residues" evidence="11">
    <location>
        <begin position="462"/>
        <end position="477"/>
    </location>
</feature>
<dbReference type="SMART" id="SM00891">
    <property type="entry name" value="ERCC4"/>
    <property type="match status" value="1"/>
</dbReference>
<feature type="compositionally biased region" description="Polar residues" evidence="11">
    <location>
        <begin position="908"/>
        <end position="917"/>
    </location>
</feature>
<dbReference type="GO" id="GO:0003697">
    <property type="term" value="F:single-stranded DNA binding"/>
    <property type="evidence" value="ECO:0007669"/>
    <property type="project" value="TreeGrafter"/>
</dbReference>
<organism evidence="13 14">
    <name type="scientific">Magallana gigas</name>
    <name type="common">Pacific oyster</name>
    <name type="synonym">Crassostrea gigas</name>
    <dbReference type="NCBI Taxonomy" id="29159"/>
    <lineage>
        <taxon>Eukaryota</taxon>
        <taxon>Metazoa</taxon>
        <taxon>Spiralia</taxon>
        <taxon>Lophotrochozoa</taxon>
        <taxon>Mollusca</taxon>
        <taxon>Bivalvia</taxon>
        <taxon>Autobranchia</taxon>
        <taxon>Pteriomorphia</taxon>
        <taxon>Ostreida</taxon>
        <taxon>Ostreoidea</taxon>
        <taxon>Ostreidae</taxon>
        <taxon>Magallana</taxon>
    </lineage>
</organism>
<evidence type="ECO:0000256" key="10">
    <source>
        <dbReference type="ARBA" id="ARBA00072370"/>
    </source>
</evidence>
<dbReference type="FunFam" id="3.40.50.10130:FF:000002">
    <property type="entry name" value="DNA repair endonuclease XPF"/>
    <property type="match status" value="1"/>
</dbReference>
<dbReference type="InterPro" id="IPR047520">
    <property type="entry name" value="XPF_nuclease"/>
</dbReference>
<keyword evidence="8" id="KW-0234">DNA repair</keyword>
<feature type="region of interest" description="Disordered" evidence="11">
    <location>
        <begin position="846"/>
        <end position="877"/>
    </location>
</feature>
<dbReference type="PANTHER" id="PTHR10150">
    <property type="entry name" value="DNA REPAIR ENDONUCLEASE XPF"/>
    <property type="match status" value="1"/>
</dbReference>
<feature type="region of interest" description="Disordered" evidence="11">
    <location>
        <begin position="587"/>
        <end position="615"/>
    </location>
</feature>
<feature type="domain" description="ERCC4" evidence="12">
    <location>
        <begin position="625"/>
        <end position="705"/>
    </location>
</feature>
<dbReference type="GO" id="GO:0003684">
    <property type="term" value="F:damaged DNA binding"/>
    <property type="evidence" value="ECO:0007669"/>
    <property type="project" value="TreeGrafter"/>
</dbReference>
<keyword evidence="5" id="KW-0227">DNA damage</keyword>
<evidence type="ECO:0000259" key="12">
    <source>
        <dbReference type="SMART" id="SM00891"/>
    </source>
</evidence>
<reference evidence="13" key="1">
    <citation type="submission" date="2022-08" db="UniProtKB">
        <authorList>
            <consortium name="EnsemblMetazoa"/>
        </authorList>
    </citation>
    <scope>IDENTIFICATION</scope>
    <source>
        <strain evidence="13">05x7-T-G4-1.051#20</strain>
    </source>
</reference>
<dbReference type="InterPro" id="IPR010994">
    <property type="entry name" value="RuvA_2-like"/>
</dbReference>
<dbReference type="InterPro" id="IPR006166">
    <property type="entry name" value="ERCC4_domain"/>
</dbReference>
<accession>A0A8W8ISZ7</accession>
<protein>
    <recommendedName>
        <fullName evidence="10">DNA repair endonuclease XPF</fullName>
    </recommendedName>
</protein>
<sequence>MRTLLEYESQIFLDAFHEDGLLVMAKGLGIDRIFVNFLKVYCDPANLVLVLNTNAKEEEYFTEQLDKENIKPLPRTITNEVGANERQKVYLQGGVLFLTSRILVVDFLTERVPVEHISGILVYKAHRIEESCQEAFILRLYRQKNKTGFIKAFSDSPYAFTTGYSHVERTMKNLFVRNLYLWPRYHASVVANLEQHKVDVVEIQVQLTSATLACQTALLDLINACIQELKRCTTAIDAEEVTVENAIGKAFDKIIRFQLDPVWHQLSSKTRQLVSDLKTLRLILRHMTQYDSVTFFSMVNSVKTNEKAFGQNTGWLFLDAADSLFVHAKERVYGPEKTRGVDKQKNEEKEPVLEESPKWEALRDILKEIKKENKNLGTEEEPGTVLIAAEDDRTCSQLKEMLCDGPRSMMIRMFNKFLAQKGQNLEDEAKKARQEKLAKIKSLKRQKAKPSELTLTQMVGGADKDTNTENGSSREEDPSLSSSDAYYGIVEEPVTIIHPLHGGTDPNGLTKTLQEIQPRYVVLYDVDMQFVRELEVYRASRPRSPLRVYFMMYTGSVEEQRYLTTLRMEKEAFEYLIKEKATMVIPEEREGKSEDDPNLSRGTLPANATVNTRKGGGPVVPVEQRVIVDMREFGSELPSLIHKRGIEIEPITLEVGDYILSPDICVERKSVSDLIGSLNNGRLYNQCVSMCRYYKKPVLLIEFDANKSFSLQVKQSSEVSIQDVTSRLALLTLHFPKLRILWCQSPYATAELFEELKAGKPQPDAATALAVGTSEGGDLEWSDKYSHGPQDFLLKMPGVNAKNYRLIMNRVESLSALCDCSLEQLTEIMGSQPHAKQLHDFLHTKPAESTDKPAKPAKNQREAPTILQRKLGSNKRLQMDGDHQDFRMEVDLESSSIQPIQPVKVRLTNYSRQSSPSPLRLTTKAQPLSTTRQDSQSPCRTLRDGESVPYTQRRSPKRSTAPKLHRRHQSAPYLINAPTKMRRMSPSKPMSTVSNQFCQLPTQYVTRSSIQQPSPLTLMNLQQESKYLTRSQVKIWKQKSSCPYHEKLALRENNQPKTPKHQSTPKIPRSQLVQKMVLQAGGAKPKQSLSKLYAHSKSRSPARSRLSPLVDSTPPLTRSKRQLLTGITTPDKTATNRRKHAVDSADMKRPKSGIMTRMRSLAASIQEKFSKKKKKKQVTAVTDSSEVDTGVQWMDLDSDQKTVQVADSSEPMDTSLPVSCFGTQKINLTAKMPNIRRKQVRKKELTTIPPKKSSKVITALHLQKIDVTSQQTSTSRQTCSKSTKTFVPAVVSAETSTTDLVTSCSQDPKKQKSTFLELPLSMPSTHRSETFKVLSPSPMISIPAEGMPFTVTALSPKPISTPRKSPKVSTPQLKSSKLHPMSLQSPKDIKPSEEVSSVMMSSGKSSSMADRMFTHSQAATFQPPFQSLCPISANADDLADMSATSPVPLPQTFLSSSVQCTEPATSPKVSSQIETAVNATNVFEVCGKQQTTKQETQLPLNKPATLVNPKDSLSQSQICNPAIPEIPNCDGQHVHSSIFSIHPVSNPSSTMMPKSDEFSDRMVGADVGEEMPSALSQRITFSTSTDTTVYATEEPSWNERPSCLYEKSASTRPYQSMAIQEIPPPQSAMIPEYGSINCAYGMTDFNSTVLTYYRHQGHFHSSYIQYGTGDPVMTQTALPKFQQTQPSISSWYSNLQAEPVDLSLQAQQRQGDSHQDLMCYETLNFSELSPQNTVCKESMTQTNLSIPSESCLPVLSMSDLMKGGIELDKTSTMNQPDSEVTCSLDIPSNATSVGQPSIMQKRTKWFEPKKKTLLVIPSVRSHQSEASLDKDIHSIEQSIPMLESKKRPFEESTNNDASLPDKKKIKVSTSGPQQSNISSFVGKPGSPQPAWTENCSECSRVESILEETPYSLINNVPCPDHFFKSTRQIISEYYDSRSFYNSRGKPHIVARDLVWRLYTVAELHGHRFNTLNSAIAEAIHLSVLDKSQCGEQTWLVKCIPFINSAVRKFFRVDFRKYWSLIEHRCDPSVC</sequence>
<dbReference type="GO" id="GO:0000712">
    <property type="term" value="P:resolution of meiotic recombination intermediates"/>
    <property type="evidence" value="ECO:0007669"/>
    <property type="project" value="TreeGrafter"/>
</dbReference>
<dbReference type="InterPro" id="IPR011335">
    <property type="entry name" value="Restrct_endonuc-II-like"/>
</dbReference>
<dbReference type="GO" id="GO:1901255">
    <property type="term" value="P:nucleotide-excision repair involved in interstrand cross-link repair"/>
    <property type="evidence" value="ECO:0007669"/>
    <property type="project" value="TreeGrafter"/>
</dbReference>
<dbReference type="Pfam" id="PF02732">
    <property type="entry name" value="ERCC4"/>
    <property type="match status" value="1"/>
</dbReference>
<dbReference type="SUPFAM" id="SSF52980">
    <property type="entry name" value="Restriction endonuclease-like"/>
    <property type="match status" value="1"/>
</dbReference>
<name>A0A8W8ISZ7_MAGGI</name>
<evidence type="ECO:0000256" key="2">
    <source>
        <dbReference type="ARBA" id="ARBA00010015"/>
    </source>
</evidence>
<feature type="region of interest" description="Disordered" evidence="11">
    <location>
        <begin position="1081"/>
        <end position="1116"/>
    </location>
</feature>
<keyword evidence="3" id="KW-0540">Nuclease</keyword>
<evidence type="ECO:0000256" key="6">
    <source>
        <dbReference type="ARBA" id="ARBA00022801"/>
    </source>
</evidence>
<dbReference type="Proteomes" id="UP000005408">
    <property type="component" value="Unassembled WGS sequence"/>
</dbReference>
<feature type="region of interest" description="Disordered" evidence="11">
    <location>
        <begin position="443"/>
        <end position="483"/>
    </location>
</feature>
<keyword evidence="7" id="KW-0238">DNA-binding</keyword>
<dbReference type="GO" id="GO:0000014">
    <property type="term" value="F:single-stranded DNA endodeoxyribonuclease activity"/>
    <property type="evidence" value="ECO:0007669"/>
    <property type="project" value="TreeGrafter"/>
</dbReference>
<comment type="subcellular location">
    <subcellularLocation>
        <location evidence="1">Nucleus</location>
    </subcellularLocation>
</comment>
<dbReference type="Gene3D" id="3.40.50.10130">
    <property type="match status" value="1"/>
</dbReference>
<keyword evidence="9" id="KW-0539">Nucleus</keyword>
<dbReference type="GO" id="GO:0000724">
    <property type="term" value="P:double-strand break repair via homologous recombination"/>
    <property type="evidence" value="ECO:0007669"/>
    <property type="project" value="TreeGrafter"/>
</dbReference>
<dbReference type="GO" id="GO:0000110">
    <property type="term" value="C:nucleotide-excision repair factor 1 complex"/>
    <property type="evidence" value="ECO:0007669"/>
    <property type="project" value="TreeGrafter"/>
</dbReference>
<evidence type="ECO:0000256" key="8">
    <source>
        <dbReference type="ARBA" id="ARBA00023204"/>
    </source>
</evidence>
<keyword evidence="6" id="KW-0378">Hydrolase</keyword>
<dbReference type="CDD" id="cd20078">
    <property type="entry name" value="XPF_nuclease_XPF_euk"/>
    <property type="match status" value="1"/>
</dbReference>
<evidence type="ECO:0000256" key="11">
    <source>
        <dbReference type="SAM" id="MobiDB-lite"/>
    </source>
</evidence>
<evidence type="ECO:0000313" key="14">
    <source>
        <dbReference type="Proteomes" id="UP000005408"/>
    </source>
</evidence>
<evidence type="ECO:0000256" key="9">
    <source>
        <dbReference type="ARBA" id="ARBA00023242"/>
    </source>
</evidence>
<feature type="region of interest" description="Disordered" evidence="11">
    <location>
        <begin position="1355"/>
        <end position="1396"/>
    </location>
</feature>
<keyword evidence="14" id="KW-1185">Reference proteome</keyword>
<dbReference type="PANTHER" id="PTHR10150:SF0">
    <property type="entry name" value="DNA REPAIR ENDONUCLEASE XPF"/>
    <property type="match status" value="1"/>
</dbReference>
<evidence type="ECO:0000256" key="7">
    <source>
        <dbReference type="ARBA" id="ARBA00023125"/>
    </source>
</evidence>
<dbReference type="SUPFAM" id="SSF47781">
    <property type="entry name" value="RuvA domain 2-like"/>
    <property type="match status" value="1"/>
</dbReference>
<feature type="compositionally biased region" description="Polar residues" evidence="11">
    <location>
        <begin position="1867"/>
        <end position="1879"/>
    </location>
</feature>
<keyword evidence="4" id="KW-0255">Endonuclease</keyword>
<feature type="region of interest" description="Disordered" evidence="11">
    <location>
        <begin position="903"/>
        <end position="970"/>
    </location>
</feature>